<protein>
    <submittedName>
        <fullName evidence="1">Uncharacterized protein</fullName>
    </submittedName>
</protein>
<name>A0A9P1MYV9_9PELO</name>
<reference evidence="1" key="1">
    <citation type="submission" date="2022-11" db="EMBL/GenBank/DDBJ databases">
        <authorList>
            <person name="Kikuchi T."/>
        </authorList>
    </citation>
    <scope>NUCLEOTIDE SEQUENCE</scope>
    <source>
        <strain evidence="1">PS1010</strain>
    </source>
</reference>
<accession>A0A9P1MYV9</accession>
<dbReference type="Proteomes" id="UP001152747">
    <property type="component" value="Unassembled WGS sequence"/>
</dbReference>
<comment type="caution">
    <text evidence="1">The sequence shown here is derived from an EMBL/GenBank/DDBJ whole genome shotgun (WGS) entry which is preliminary data.</text>
</comment>
<dbReference type="EMBL" id="CANHGI010000002">
    <property type="protein sequence ID" value="CAI5441236.1"/>
    <property type="molecule type" value="Genomic_DNA"/>
</dbReference>
<gene>
    <name evidence="1" type="ORF">CAMP_LOCUS3873</name>
</gene>
<sequence>MLSPIDMVGMCEMTGKHFMGKLFGKNGFWENVQPDLKQDYDIFRRKFPIRVQLEYGENWAIQSFSDQVPRFF</sequence>
<proteinExistence type="predicted"/>
<evidence type="ECO:0000313" key="2">
    <source>
        <dbReference type="Proteomes" id="UP001152747"/>
    </source>
</evidence>
<organism evidence="1 2">
    <name type="scientific">Caenorhabditis angaria</name>
    <dbReference type="NCBI Taxonomy" id="860376"/>
    <lineage>
        <taxon>Eukaryota</taxon>
        <taxon>Metazoa</taxon>
        <taxon>Ecdysozoa</taxon>
        <taxon>Nematoda</taxon>
        <taxon>Chromadorea</taxon>
        <taxon>Rhabditida</taxon>
        <taxon>Rhabditina</taxon>
        <taxon>Rhabditomorpha</taxon>
        <taxon>Rhabditoidea</taxon>
        <taxon>Rhabditidae</taxon>
        <taxon>Peloderinae</taxon>
        <taxon>Caenorhabditis</taxon>
    </lineage>
</organism>
<evidence type="ECO:0000313" key="1">
    <source>
        <dbReference type="EMBL" id="CAI5441236.1"/>
    </source>
</evidence>
<dbReference type="AlphaFoldDB" id="A0A9P1MYV9"/>
<keyword evidence="2" id="KW-1185">Reference proteome</keyword>